<gene>
    <name evidence="2" type="ORF">DM82_1823</name>
</gene>
<reference evidence="2 3" key="1">
    <citation type="submission" date="2014-06" db="EMBL/GenBank/DDBJ databases">
        <authorList>
            <person name="Bishop-Lilly K.A."/>
            <person name="Broomall S.M."/>
            <person name="Chain P.S."/>
            <person name="Chertkov O."/>
            <person name="Coyne S.R."/>
            <person name="Daligault H.E."/>
            <person name="Davenport K.W."/>
            <person name="Erkkila T."/>
            <person name="Frey K.G."/>
            <person name="Gibbons H.S."/>
            <person name="Gu W."/>
            <person name="Jaissle J."/>
            <person name="Johnson S.L."/>
            <person name="Koroleva G.I."/>
            <person name="Ladner J.T."/>
            <person name="Lo C.-C."/>
            <person name="Minogue T.D."/>
            <person name="Munk C."/>
            <person name="Palacios G.F."/>
            <person name="Redden C.L."/>
            <person name="Rosenzweig C.N."/>
            <person name="Scholz M.B."/>
            <person name="Teshima H."/>
            <person name="Xu Y."/>
        </authorList>
    </citation>
    <scope>NUCLEOTIDE SEQUENCE [LARGE SCALE GENOMIC DNA]</scope>
    <source>
        <strain evidence="2 3">EO147</strain>
    </source>
</reference>
<dbReference type="AlphaFoldDB" id="A0AAI8B7J0"/>
<protein>
    <submittedName>
        <fullName evidence="2">Uncharacterized protein</fullName>
    </submittedName>
</protein>
<feature type="region of interest" description="Disordered" evidence="1">
    <location>
        <begin position="1"/>
        <end position="77"/>
    </location>
</feature>
<dbReference type="RefSeq" id="WP_232238997.1">
    <property type="nucleotide sequence ID" value="NZ_CP008726.1"/>
</dbReference>
<accession>A0AAI8B7J0</accession>
<dbReference type="Proteomes" id="UP000029424">
    <property type="component" value="Chromosome 1"/>
</dbReference>
<sequence>MKFESSEQVINDRLLRPRDGFAQGGNTCPKMENFAPGDSVEANAPALAEKRPERRRANPQRPACGPRPADLMTSHRP</sequence>
<evidence type="ECO:0000313" key="3">
    <source>
        <dbReference type="Proteomes" id="UP000029424"/>
    </source>
</evidence>
<evidence type="ECO:0000256" key="1">
    <source>
        <dbReference type="SAM" id="MobiDB-lite"/>
    </source>
</evidence>
<keyword evidence="3" id="KW-1185">Reference proteome</keyword>
<dbReference type="EMBL" id="CP008726">
    <property type="protein sequence ID" value="AIO67578.1"/>
    <property type="molecule type" value="Genomic_DNA"/>
</dbReference>
<proteinExistence type="predicted"/>
<evidence type="ECO:0000313" key="2">
    <source>
        <dbReference type="EMBL" id="AIO67578.1"/>
    </source>
</evidence>
<dbReference type="KEGG" id="bok:DM82_1823"/>
<organism evidence="2 3">
    <name type="scientific">Burkholderia oklahomensis</name>
    <dbReference type="NCBI Taxonomy" id="342113"/>
    <lineage>
        <taxon>Bacteria</taxon>
        <taxon>Pseudomonadati</taxon>
        <taxon>Pseudomonadota</taxon>
        <taxon>Betaproteobacteria</taxon>
        <taxon>Burkholderiales</taxon>
        <taxon>Burkholderiaceae</taxon>
        <taxon>Burkholderia</taxon>
        <taxon>pseudomallei group</taxon>
    </lineage>
</organism>
<name>A0AAI8B7J0_9BURK</name>